<accession>A0A1R1YMN3</accession>
<comment type="caution">
    <text evidence="3">The sequence shown here is derived from an EMBL/GenBank/DDBJ whole genome shotgun (WGS) entry which is preliminary data.</text>
</comment>
<keyword evidence="2" id="KW-0732">Signal</keyword>
<keyword evidence="4" id="KW-1185">Reference proteome</keyword>
<name>A0A1R1YMN3_9FUNG</name>
<evidence type="ECO:0000256" key="2">
    <source>
        <dbReference type="SAM" id="SignalP"/>
    </source>
</evidence>
<feature type="chain" id="PRO_5012932590" description="Translocon-associated protein subunit beta" evidence="2">
    <location>
        <begin position="21"/>
        <end position="201"/>
    </location>
</feature>
<keyword evidence="1" id="KW-0472">Membrane</keyword>
<proteinExistence type="predicted"/>
<keyword evidence="1" id="KW-1133">Transmembrane helix</keyword>
<gene>
    <name evidence="3" type="ORF">AYI69_g2390</name>
</gene>
<protein>
    <recommendedName>
        <fullName evidence="5">Translocon-associated protein subunit beta</fullName>
    </recommendedName>
</protein>
<organism evidence="3 4">
    <name type="scientific">Smittium culicis</name>
    <dbReference type="NCBI Taxonomy" id="133412"/>
    <lineage>
        <taxon>Eukaryota</taxon>
        <taxon>Fungi</taxon>
        <taxon>Fungi incertae sedis</taxon>
        <taxon>Zoopagomycota</taxon>
        <taxon>Kickxellomycotina</taxon>
        <taxon>Harpellomycetes</taxon>
        <taxon>Harpellales</taxon>
        <taxon>Legeriomycetaceae</taxon>
        <taxon>Smittium</taxon>
    </lineage>
</organism>
<reference evidence="4" key="1">
    <citation type="submission" date="2017-01" db="EMBL/GenBank/DDBJ databases">
        <authorList>
            <person name="Wang Y."/>
            <person name="White M."/>
            <person name="Kvist S."/>
            <person name="Moncalvo J.-M."/>
        </authorList>
    </citation>
    <scope>NUCLEOTIDE SEQUENCE [LARGE SCALE GENOMIC DNA]</scope>
    <source>
        <strain evidence="4">ID-206-W2</strain>
    </source>
</reference>
<dbReference type="Proteomes" id="UP000187429">
    <property type="component" value="Unassembled WGS sequence"/>
</dbReference>
<evidence type="ECO:0000313" key="4">
    <source>
        <dbReference type="Proteomes" id="UP000187429"/>
    </source>
</evidence>
<evidence type="ECO:0000256" key="1">
    <source>
        <dbReference type="SAM" id="Phobius"/>
    </source>
</evidence>
<keyword evidence="1" id="KW-0812">Transmembrane</keyword>
<feature type="signal peptide" evidence="2">
    <location>
        <begin position="1"/>
        <end position="20"/>
    </location>
</feature>
<dbReference type="OrthoDB" id="5607183at2759"/>
<sequence>MRLLSSLIYCFLSLAYLGNAAVANFGSEKYIKLAPDLLLQTVVNTKSPTVFYYYKQMRLFFYAKNQSTLDIDFVGFKADISEENDFSKVIETLMPQTITKKLTPGNQTFIEYNFFIRSGPGRRGLSVSVLFNDENASRWEMSPFNRTIDIIDDGTFAKLNKSITDSILYYLAGVVSVTILLTFLSSSKKTESDKGPKKKSK</sequence>
<evidence type="ECO:0000313" key="3">
    <source>
        <dbReference type="EMBL" id="OMJ28144.1"/>
    </source>
</evidence>
<dbReference type="EMBL" id="LSSM01000700">
    <property type="protein sequence ID" value="OMJ28144.1"/>
    <property type="molecule type" value="Genomic_DNA"/>
</dbReference>
<evidence type="ECO:0008006" key="5">
    <source>
        <dbReference type="Google" id="ProtNLM"/>
    </source>
</evidence>
<feature type="transmembrane region" description="Helical" evidence="1">
    <location>
        <begin position="167"/>
        <end position="184"/>
    </location>
</feature>
<dbReference type="AlphaFoldDB" id="A0A1R1YMN3"/>